<dbReference type="PROSITE" id="PS50102">
    <property type="entry name" value="RRM"/>
    <property type="match status" value="4"/>
</dbReference>
<dbReference type="Gene3D" id="1.10.1900.10">
    <property type="entry name" value="c-terminal domain of poly(a) binding protein"/>
    <property type="match status" value="1"/>
</dbReference>
<keyword evidence="6 9" id="KW-0694">RNA-binding</keyword>
<organism evidence="12 13">
    <name type="scientific">Acer saccharum</name>
    <name type="common">Sugar maple</name>
    <dbReference type="NCBI Taxonomy" id="4024"/>
    <lineage>
        <taxon>Eukaryota</taxon>
        <taxon>Viridiplantae</taxon>
        <taxon>Streptophyta</taxon>
        <taxon>Embryophyta</taxon>
        <taxon>Tracheophyta</taxon>
        <taxon>Spermatophyta</taxon>
        <taxon>Magnoliopsida</taxon>
        <taxon>eudicotyledons</taxon>
        <taxon>Gunneridae</taxon>
        <taxon>Pentapetalae</taxon>
        <taxon>rosids</taxon>
        <taxon>malvids</taxon>
        <taxon>Sapindales</taxon>
        <taxon>Sapindaceae</taxon>
        <taxon>Hippocastanoideae</taxon>
        <taxon>Acereae</taxon>
        <taxon>Acer</taxon>
    </lineage>
</organism>
<comment type="function">
    <text evidence="8">Binds the poly(A) tail of mRNA. Appears to be an important mediator of the multiple roles of the poly(A) tail in mRNA biogenesis, stability and translation.</text>
</comment>
<dbReference type="SMART" id="SM00517">
    <property type="entry name" value="PolyA"/>
    <property type="match status" value="1"/>
</dbReference>
<reference evidence="12" key="1">
    <citation type="journal article" date="2022" name="Plant J.">
        <title>Strategies of tolerance reflected in two North American maple genomes.</title>
        <authorList>
            <person name="McEvoy S.L."/>
            <person name="Sezen U.U."/>
            <person name="Trouern-Trend A."/>
            <person name="McMahon S.M."/>
            <person name="Schaberg P.G."/>
            <person name="Yang J."/>
            <person name="Wegrzyn J.L."/>
            <person name="Swenson N.G."/>
        </authorList>
    </citation>
    <scope>NUCLEOTIDE SEQUENCE</scope>
    <source>
        <strain evidence="12">NS2018</strain>
    </source>
</reference>
<dbReference type="InterPro" id="IPR036053">
    <property type="entry name" value="PABP-dom"/>
</dbReference>
<dbReference type="PANTHER" id="PTHR24012">
    <property type="entry name" value="RNA BINDING PROTEIN"/>
    <property type="match status" value="1"/>
</dbReference>
<evidence type="ECO:0000256" key="1">
    <source>
        <dbReference type="ARBA" id="ARBA00004123"/>
    </source>
</evidence>
<evidence type="ECO:0000256" key="7">
    <source>
        <dbReference type="ARBA" id="ARBA00023242"/>
    </source>
</evidence>
<keyword evidence="5" id="KW-0677">Repeat</keyword>
<comment type="caution">
    <text evidence="12">The sequence shown here is derived from an EMBL/GenBank/DDBJ whole genome shotgun (WGS) entry which is preliminary data.</text>
</comment>
<dbReference type="SUPFAM" id="SSF63570">
    <property type="entry name" value="PABC (PABP) domain"/>
    <property type="match status" value="1"/>
</dbReference>
<dbReference type="GO" id="GO:0003723">
    <property type="term" value="F:RNA binding"/>
    <property type="evidence" value="ECO:0007669"/>
    <property type="project" value="UniProtKB-UniRule"/>
</dbReference>
<dbReference type="Proteomes" id="UP001168877">
    <property type="component" value="Unassembled WGS sequence"/>
</dbReference>
<evidence type="ECO:0000256" key="8">
    <source>
        <dbReference type="ARBA" id="ARBA00054110"/>
    </source>
</evidence>
<evidence type="ECO:0000256" key="4">
    <source>
        <dbReference type="ARBA" id="ARBA00022490"/>
    </source>
</evidence>
<keyword evidence="7" id="KW-0539">Nucleus</keyword>
<dbReference type="SMART" id="SM00361">
    <property type="entry name" value="RRM_1"/>
    <property type="match status" value="4"/>
</dbReference>
<accession>A0AA39SXK4</accession>
<dbReference type="FunFam" id="3.30.70.330:FF:000651">
    <property type="entry name" value="Poly(A) binding protein cytoplasmic 1 like"/>
    <property type="match status" value="1"/>
</dbReference>
<dbReference type="InterPro" id="IPR006515">
    <property type="entry name" value="PABP_1234"/>
</dbReference>
<gene>
    <name evidence="12" type="ORF">LWI29_032920</name>
</gene>
<dbReference type="InterPro" id="IPR012677">
    <property type="entry name" value="Nucleotide-bd_a/b_plait_sf"/>
</dbReference>
<feature type="domain" description="RRM" evidence="11">
    <location>
        <begin position="127"/>
        <end position="203"/>
    </location>
</feature>
<dbReference type="Gene3D" id="3.30.70.330">
    <property type="match status" value="4"/>
</dbReference>
<dbReference type="EMBL" id="JAUESC010000004">
    <property type="protein sequence ID" value="KAK0598248.1"/>
    <property type="molecule type" value="Genomic_DNA"/>
</dbReference>
<evidence type="ECO:0000256" key="5">
    <source>
        <dbReference type="ARBA" id="ARBA00022737"/>
    </source>
</evidence>
<dbReference type="SMART" id="SM00360">
    <property type="entry name" value="RRM"/>
    <property type="match status" value="4"/>
</dbReference>
<feature type="domain" description="RRM" evidence="11">
    <location>
        <begin position="39"/>
        <end position="117"/>
    </location>
</feature>
<keyword evidence="13" id="KW-1185">Reference proteome</keyword>
<feature type="domain" description="RRM" evidence="11">
    <location>
        <begin position="320"/>
        <end position="397"/>
    </location>
</feature>
<evidence type="ECO:0000259" key="11">
    <source>
        <dbReference type="PROSITE" id="PS50102"/>
    </source>
</evidence>
<dbReference type="Pfam" id="PF00076">
    <property type="entry name" value="RRM_1"/>
    <property type="match status" value="4"/>
</dbReference>
<evidence type="ECO:0000256" key="9">
    <source>
        <dbReference type="PROSITE-ProRule" id="PRU00176"/>
    </source>
</evidence>
<dbReference type="InterPro" id="IPR003954">
    <property type="entry name" value="RRM_euk-type"/>
</dbReference>
<name>A0AA39SXK4_ACESA</name>
<evidence type="ECO:0000256" key="10">
    <source>
        <dbReference type="SAM" id="MobiDB-lite"/>
    </source>
</evidence>
<evidence type="ECO:0000256" key="2">
    <source>
        <dbReference type="ARBA" id="ARBA00004496"/>
    </source>
</evidence>
<feature type="region of interest" description="Disordered" evidence="10">
    <location>
        <begin position="1"/>
        <end position="35"/>
    </location>
</feature>
<protein>
    <recommendedName>
        <fullName evidence="11">RRM domain-containing protein</fullName>
    </recommendedName>
</protein>
<feature type="compositionally biased region" description="Pro residues" evidence="10">
    <location>
        <begin position="1"/>
        <end position="17"/>
    </location>
</feature>
<evidence type="ECO:0000313" key="12">
    <source>
        <dbReference type="EMBL" id="KAK0598248.1"/>
    </source>
</evidence>
<comment type="subcellular location">
    <subcellularLocation>
        <location evidence="2">Cytoplasm</location>
    </subcellularLocation>
    <subcellularLocation>
        <location evidence="1">Nucleus</location>
    </subcellularLocation>
</comment>
<comment type="similarity">
    <text evidence="3">Belongs to the polyadenylate-binding protein type-1 family.</text>
</comment>
<dbReference type="AlphaFoldDB" id="A0AA39SXK4"/>
<dbReference type="InterPro" id="IPR002004">
    <property type="entry name" value="PABP_HYD_C"/>
</dbReference>
<feature type="compositionally biased region" description="Low complexity" evidence="10">
    <location>
        <begin position="18"/>
        <end position="27"/>
    </location>
</feature>
<dbReference type="GO" id="GO:0005737">
    <property type="term" value="C:cytoplasm"/>
    <property type="evidence" value="ECO:0007669"/>
    <property type="project" value="UniProtKB-SubCell"/>
</dbReference>
<reference evidence="12" key="2">
    <citation type="submission" date="2023-06" db="EMBL/GenBank/DDBJ databases">
        <authorList>
            <person name="Swenson N.G."/>
            <person name="Wegrzyn J.L."/>
            <person name="Mcevoy S.L."/>
        </authorList>
    </citation>
    <scope>NUCLEOTIDE SEQUENCE</scope>
    <source>
        <strain evidence="12">NS2018</strain>
        <tissue evidence="12">Leaf</tissue>
    </source>
</reference>
<dbReference type="SUPFAM" id="SSF54928">
    <property type="entry name" value="RNA-binding domain, RBD"/>
    <property type="match status" value="3"/>
</dbReference>
<dbReference type="InterPro" id="IPR035979">
    <property type="entry name" value="RBD_domain_sf"/>
</dbReference>
<evidence type="ECO:0000256" key="6">
    <source>
        <dbReference type="ARBA" id="ARBA00022884"/>
    </source>
</evidence>
<dbReference type="InterPro" id="IPR000504">
    <property type="entry name" value="RRM_dom"/>
</dbReference>
<feature type="domain" description="RRM" evidence="11">
    <location>
        <begin position="217"/>
        <end position="294"/>
    </location>
</feature>
<evidence type="ECO:0000313" key="13">
    <source>
        <dbReference type="Proteomes" id="UP001168877"/>
    </source>
</evidence>
<dbReference type="Pfam" id="PF00658">
    <property type="entry name" value="MLLE"/>
    <property type="match status" value="1"/>
</dbReference>
<proteinExistence type="inferred from homology"/>
<keyword evidence="4" id="KW-0963">Cytoplasm</keyword>
<evidence type="ECO:0000256" key="3">
    <source>
        <dbReference type="ARBA" id="ARBA00008557"/>
    </source>
</evidence>
<sequence>MPPPPPPTPSPPPPQLPPQQQQKHQLPTAASSSGTLQRGSLYVGDLHPETTEKDLHEAFDVMGRVSSIHLCRCALTRKSLCYAYVNFCNYEDACKAMACLNYKDLKGKAMRIMWCQRDPFPRKCGIGNLFVKNIHPSINGTFLLGLFCPFGNVLSCKVVEEGGVSKGFGFVQFDSEESAMAACAALHDTLVRGKKLHVSKFLKKNDRTAAGEDLKFTDVYVKNLVKDVTEDFLREMFSKFGEVCDAVIMKDVKGKSKGFGFVKFKSPEEARKAVEVLNGAQLGSKNLFVGRAQMKAERAEILKHQYKEMYNFRIENPNFSNLYVKNLDISVDDSKLQELFSCFGQITSVKVMRHDSGLSKGFGFVCFSTPEEAKKALDACNGATFQGRMLYVSIAQRKEDRCKELLNHYSQFPVQSLCPSNSNATSPQINDPFYFTYRPCPPQFPLLHQQMLYQHYGTNVGLPYLYATENYQENYSSYIPTKQTQFGNTGNIRTGTNQQHSTKYSTSNVSNKDLNCGNYWGLKATSHKKESIKSGSLVSSAQGAASGSLATATTPVNKMNNTRDVLHLNTLADNIQTDSAAKITGMLLKMNNSELIRILNTPNSLNTQADNNKVQVLKEANDRTNADNGGVLSPSLPVA</sequence>
<dbReference type="GO" id="GO:0005634">
    <property type="term" value="C:nucleus"/>
    <property type="evidence" value="ECO:0007669"/>
    <property type="project" value="UniProtKB-SubCell"/>
</dbReference>
<dbReference type="NCBIfam" id="TIGR01628">
    <property type="entry name" value="PABP-1234"/>
    <property type="match status" value="1"/>
</dbReference>